<comment type="caution">
    <text evidence="3">The sequence shown here is derived from an EMBL/GenBank/DDBJ whole genome shotgun (WGS) entry which is preliminary data.</text>
</comment>
<dbReference type="CDD" id="cd00161">
    <property type="entry name" value="beta-trefoil_Ricin-like"/>
    <property type="match status" value="1"/>
</dbReference>
<organism evidence="3 4">
    <name type="scientific">Micromonospora tarensis</name>
    <dbReference type="NCBI Taxonomy" id="2806100"/>
    <lineage>
        <taxon>Bacteria</taxon>
        <taxon>Bacillati</taxon>
        <taxon>Actinomycetota</taxon>
        <taxon>Actinomycetes</taxon>
        <taxon>Micromonosporales</taxon>
        <taxon>Micromonosporaceae</taxon>
        <taxon>Micromonospora</taxon>
    </lineage>
</organism>
<dbReference type="Pfam" id="PF14200">
    <property type="entry name" value="RicinB_lectin_2"/>
    <property type="match status" value="2"/>
</dbReference>
<dbReference type="SMART" id="SM00458">
    <property type="entry name" value="RICIN"/>
    <property type="match status" value="1"/>
</dbReference>
<feature type="chain" id="PRO_5045677044" evidence="1">
    <location>
        <begin position="31"/>
        <end position="275"/>
    </location>
</feature>
<keyword evidence="4" id="KW-1185">Reference proteome</keyword>
<reference evidence="3 4" key="1">
    <citation type="submission" date="2021-01" db="EMBL/GenBank/DDBJ databases">
        <title>Draft genome sequence of Micromonospora sp. strain STR1s_6.</title>
        <authorList>
            <person name="Karlyshev A."/>
            <person name="Jawad R."/>
        </authorList>
    </citation>
    <scope>NUCLEOTIDE SEQUENCE [LARGE SCALE GENOMIC DNA]</scope>
    <source>
        <strain evidence="3 4">STR1S-6</strain>
    </source>
</reference>
<feature type="domain" description="Ricin B lectin" evidence="2">
    <location>
        <begin position="34"/>
        <end position="185"/>
    </location>
</feature>
<dbReference type="Proteomes" id="UP000622245">
    <property type="component" value="Unassembled WGS sequence"/>
</dbReference>
<keyword evidence="1" id="KW-0732">Signal</keyword>
<dbReference type="SUPFAM" id="SSF50370">
    <property type="entry name" value="Ricin B-like lectins"/>
    <property type="match status" value="1"/>
</dbReference>
<dbReference type="Gene3D" id="2.80.10.50">
    <property type="match status" value="3"/>
</dbReference>
<protein>
    <submittedName>
        <fullName evidence="3">RICIN domain-containing protein</fullName>
    </submittedName>
</protein>
<dbReference type="InterPro" id="IPR000772">
    <property type="entry name" value="Ricin_B_lectin"/>
</dbReference>
<evidence type="ECO:0000259" key="2">
    <source>
        <dbReference type="SMART" id="SM00458"/>
    </source>
</evidence>
<proteinExistence type="predicted"/>
<dbReference type="InterPro" id="IPR035992">
    <property type="entry name" value="Ricin_B-like_lectins"/>
</dbReference>
<name>A0ABS1YE73_9ACTN</name>
<feature type="signal peptide" evidence="1">
    <location>
        <begin position="1"/>
        <end position="30"/>
    </location>
</feature>
<dbReference type="RefSeq" id="WP_203147913.1">
    <property type="nucleotide sequence ID" value="NZ_JAEVHL010000025.1"/>
</dbReference>
<evidence type="ECO:0000313" key="3">
    <source>
        <dbReference type="EMBL" id="MBM0275521.1"/>
    </source>
</evidence>
<dbReference type="EMBL" id="JAEVHL010000025">
    <property type="protein sequence ID" value="MBM0275521.1"/>
    <property type="molecule type" value="Genomic_DNA"/>
</dbReference>
<evidence type="ECO:0000256" key="1">
    <source>
        <dbReference type="SAM" id="SignalP"/>
    </source>
</evidence>
<accession>A0ABS1YE73</accession>
<sequence>MKILSRTSMVFAVCVGLVAASLVVASPASAATEYSFRSQSSATSEQPFGSLCIDVSYASTANGTAIKQWPCYDGPAQKWTMVYEGRWNGIVYYQLVSSLWSPEGPKCLDLPWGNPAAGQTLQLWDCLGVARQLWSVTQVPGVNGYALRNLQTGQCADVPWGEPVAGNAVWQWPCNNTAAQQWVLRAWNTDLVFSPPYGSLARHGTGPTTSSNCSGVPDFDDLRQSIRRLPHPTAGPRRALAVRDRVRVLNRLAQSRGIDALDTLRIAQLTSPEYC</sequence>
<dbReference type="PROSITE" id="PS50231">
    <property type="entry name" value="RICIN_B_LECTIN"/>
    <property type="match status" value="1"/>
</dbReference>
<evidence type="ECO:0000313" key="4">
    <source>
        <dbReference type="Proteomes" id="UP000622245"/>
    </source>
</evidence>
<gene>
    <name evidence="3" type="ORF">JM949_08665</name>
</gene>